<protein>
    <submittedName>
        <fullName evidence="1">Uncharacterized protein</fullName>
    </submittedName>
</protein>
<evidence type="ECO:0000313" key="2">
    <source>
        <dbReference type="Proteomes" id="UP000184388"/>
    </source>
</evidence>
<dbReference type="EMBL" id="FRBK01000009">
    <property type="protein sequence ID" value="SHM26111.1"/>
    <property type="molecule type" value="Genomic_DNA"/>
</dbReference>
<reference evidence="2" key="1">
    <citation type="submission" date="2016-11" db="EMBL/GenBank/DDBJ databases">
        <authorList>
            <person name="Jaros S."/>
            <person name="Januszkiewicz K."/>
            <person name="Wedrychowicz H."/>
        </authorList>
    </citation>
    <scope>NUCLEOTIDE SEQUENCE [LARGE SCALE GENOMIC DNA]</scope>
    <source>
        <strain evidence="2">CGMCC 4.3555</strain>
    </source>
</reference>
<sequence length="70" mass="7830">MCSALFDFATSLTNHALQGSSARTPWLFMTIAPSVPKSPKIPSCREKYATSEERRRTRMTPFAFAVNAFT</sequence>
<gene>
    <name evidence="1" type="ORF">SAMN05216268_109292</name>
</gene>
<accession>A0A9X8MY14</accession>
<organism evidence="1 2">
    <name type="scientific">Streptomyces yunnanensis</name>
    <dbReference type="NCBI Taxonomy" id="156453"/>
    <lineage>
        <taxon>Bacteria</taxon>
        <taxon>Bacillati</taxon>
        <taxon>Actinomycetota</taxon>
        <taxon>Actinomycetes</taxon>
        <taxon>Kitasatosporales</taxon>
        <taxon>Streptomycetaceae</taxon>
        <taxon>Streptomyces</taxon>
    </lineage>
</organism>
<proteinExistence type="predicted"/>
<comment type="caution">
    <text evidence="1">The sequence shown here is derived from an EMBL/GenBank/DDBJ whole genome shotgun (WGS) entry which is preliminary data.</text>
</comment>
<evidence type="ECO:0000313" key="1">
    <source>
        <dbReference type="EMBL" id="SHM26111.1"/>
    </source>
</evidence>
<name>A0A9X8MY14_9ACTN</name>
<dbReference type="Proteomes" id="UP000184388">
    <property type="component" value="Unassembled WGS sequence"/>
</dbReference>
<dbReference type="AlphaFoldDB" id="A0A9X8MY14"/>